<feature type="compositionally biased region" description="Low complexity" evidence="1">
    <location>
        <begin position="38"/>
        <end position="62"/>
    </location>
</feature>
<sequence length="210" mass="21325">MKHDRTALFATGFAALLVLSACGGGTEQAAVPAPAPAPAESSAAEAPSSSPAPSAAPAGSAEVTAPGTELKVGERAVVPFKYGTDKTGTIAVTVTSIDLGSNADLASFGDKAKGMTPVYIRMTVENVGGTDLAYSSVRLRAVGPDGRGTGVIITGETPQCESESAKKDFTTAGAKYETCELQAVREGGEVGGATYTDSDEYKDDPVTWKK</sequence>
<dbReference type="PROSITE" id="PS51257">
    <property type="entry name" value="PROKAR_LIPOPROTEIN"/>
    <property type="match status" value="1"/>
</dbReference>
<dbReference type="Proteomes" id="UP000741013">
    <property type="component" value="Unassembled WGS sequence"/>
</dbReference>
<gene>
    <name evidence="3" type="ORF">JOM49_003256</name>
</gene>
<dbReference type="RefSeq" id="WP_209665114.1">
    <property type="nucleotide sequence ID" value="NZ_JAGGMS010000001.1"/>
</dbReference>
<feature type="signal peptide" evidence="2">
    <location>
        <begin position="1"/>
        <end position="29"/>
    </location>
</feature>
<accession>A0ABS4PS52</accession>
<evidence type="ECO:0000256" key="2">
    <source>
        <dbReference type="SAM" id="SignalP"/>
    </source>
</evidence>
<name>A0ABS4PS52_9PSEU</name>
<evidence type="ECO:0000313" key="3">
    <source>
        <dbReference type="EMBL" id="MBP2181730.1"/>
    </source>
</evidence>
<evidence type="ECO:0000256" key="1">
    <source>
        <dbReference type="SAM" id="MobiDB-lite"/>
    </source>
</evidence>
<organism evidence="3 4">
    <name type="scientific">Amycolatopsis magusensis</name>
    <dbReference type="NCBI Taxonomy" id="882444"/>
    <lineage>
        <taxon>Bacteria</taxon>
        <taxon>Bacillati</taxon>
        <taxon>Actinomycetota</taxon>
        <taxon>Actinomycetes</taxon>
        <taxon>Pseudonocardiales</taxon>
        <taxon>Pseudonocardiaceae</taxon>
        <taxon>Amycolatopsis</taxon>
    </lineage>
</organism>
<evidence type="ECO:0000313" key="4">
    <source>
        <dbReference type="Proteomes" id="UP000741013"/>
    </source>
</evidence>
<feature type="chain" id="PRO_5047487344" description="DUF4352 domain-containing protein" evidence="2">
    <location>
        <begin position="30"/>
        <end position="210"/>
    </location>
</feature>
<keyword evidence="2" id="KW-0732">Signal</keyword>
<protein>
    <recommendedName>
        <fullName evidence="5">DUF4352 domain-containing protein</fullName>
    </recommendedName>
</protein>
<keyword evidence="4" id="KW-1185">Reference proteome</keyword>
<reference evidence="3 4" key="1">
    <citation type="submission" date="2021-03" db="EMBL/GenBank/DDBJ databases">
        <title>Sequencing the genomes of 1000 actinobacteria strains.</title>
        <authorList>
            <person name="Klenk H.-P."/>
        </authorList>
    </citation>
    <scope>NUCLEOTIDE SEQUENCE [LARGE SCALE GENOMIC DNA]</scope>
    <source>
        <strain evidence="3 4">DSM 45510</strain>
    </source>
</reference>
<feature type="region of interest" description="Disordered" evidence="1">
    <location>
        <begin position="28"/>
        <end position="67"/>
    </location>
</feature>
<comment type="caution">
    <text evidence="3">The sequence shown here is derived from an EMBL/GenBank/DDBJ whole genome shotgun (WGS) entry which is preliminary data.</text>
</comment>
<dbReference type="EMBL" id="JAGGMS010000001">
    <property type="protein sequence ID" value="MBP2181730.1"/>
    <property type="molecule type" value="Genomic_DNA"/>
</dbReference>
<evidence type="ECO:0008006" key="5">
    <source>
        <dbReference type="Google" id="ProtNLM"/>
    </source>
</evidence>
<proteinExistence type="predicted"/>
<feature type="region of interest" description="Disordered" evidence="1">
    <location>
        <begin position="189"/>
        <end position="210"/>
    </location>
</feature>